<keyword evidence="6 7" id="KW-0472">Membrane</keyword>
<evidence type="ECO:0000256" key="3">
    <source>
        <dbReference type="ARBA" id="ARBA00022475"/>
    </source>
</evidence>
<dbReference type="InterPro" id="IPR032808">
    <property type="entry name" value="DoxX"/>
</dbReference>
<dbReference type="AlphaFoldDB" id="A0A0K1P8P3"/>
<protein>
    <recommendedName>
        <fullName evidence="10">DoxX family protein</fullName>
    </recommendedName>
</protein>
<gene>
    <name evidence="8" type="ORF">AKJ08_0277</name>
</gene>
<dbReference type="STRING" id="1391653.AKJ08_0277"/>
<dbReference type="EMBL" id="CP012332">
    <property type="protein sequence ID" value="AKU89890.1"/>
    <property type="molecule type" value="Genomic_DNA"/>
</dbReference>
<comment type="subcellular location">
    <subcellularLocation>
        <location evidence="1">Cell membrane</location>
        <topology evidence="1">Multi-pass membrane protein</topology>
    </subcellularLocation>
</comment>
<proteinExistence type="inferred from homology"/>
<comment type="similarity">
    <text evidence="2">Belongs to the DoxX family.</text>
</comment>
<evidence type="ECO:0000313" key="9">
    <source>
        <dbReference type="Proteomes" id="UP000055590"/>
    </source>
</evidence>
<keyword evidence="5 7" id="KW-1133">Transmembrane helix</keyword>
<dbReference type="PANTHER" id="PTHR33452">
    <property type="entry name" value="OXIDOREDUCTASE CATD-RELATED"/>
    <property type="match status" value="1"/>
</dbReference>
<feature type="transmembrane region" description="Helical" evidence="7">
    <location>
        <begin position="60"/>
        <end position="82"/>
    </location>
</feature>
<sequence>MASKELLLDRFRTVSWTLLRIVPAVILMQHGAQKLFGAFGGLDGSGGTVPLASLMGFAGILEFFVAALVVLGLFTCPAAFILSGEMAVGYFMAHAPKGFWPINTGGEPAVLLCFSFLAISAWGGGPFSLDGLLARRKREKKANRPVASRP</sequence>
<dbReference type="GO" id="GO:0005886">
    <property type="term" value="C:plasma membrane"/>
    <property type="evidence" value="ECO:0007669"/>
    <property type="project" value="UniProtKB-SubCell"/>
</dbReference>
<name>A0A0K1P8P3_9BACT</name>
<feature type="transmembrane region" description="Helical" evidence="7">
    <location>
        <begin position="109"/>
        <end position="134"/>
    </location>
</feature>
<evidence type="ECO:0000256" key="6">
    <source>
        <dbReference type="ARBA" id="ARBA00023136"/>
    </source>
</evidence>
<keyword evidence="9" id="KW-1185">Reference proteome</keyword>
<dbReference type="OrthoDB" id="9808524at2"/>
<reference evidence="8 9" key="1">
    <citation type="submission" date="2015-08" db="EMBL/GenBank/DDBJ databases">
        <authorList>
            <person name="Babu N.S."/>
            <person name="Beckwith C.J."/>
            <person name="Beseler K.G."/>
            <person name="Brison A."/>
            <person name="Carone J.V."/>
            <person name="Caskin T.P."/>
            <person name="Diamond M."/>
            <person name="Durham M.E."/>
            <person name="Foxe J.M."/>
            <person name="Go M."/>
            <person name="Henderson B.A."/>
            <person name="Jones I.B."/>
            <person name="McGettigan J.A."/>
            <person name="Micheletti S.J."/>
            <person name="Nasrallah M.E."/>
            <person name="Ortiz D."/>
            <person name="Piller C.R."/>
            <person name="Privatt S.R."/>
            <person name="Schneider S.L."/>
            <person name="Sharp S."/>
            <person name="Smith T.C."/>
            <person name="Stanton J.D."/>
            <person name="Ullery H.E."/>
            <person name="Wilson R.J."/>
            <person name="Serrano M.G."/>
            <person name="Buck G."/>
            <person name="Lee V."/>
            <person name="Wang Y."/>
            <person name="Carvalho R."/>
            <person name="Voegtly L."/>
            <person name="Shi R."/>
            <person name="Duckworth R."/>
            <person name="Johnson A."/>
            <person name="Loviza R."/>
            <person name="Walstead R."/>
            <person name="Shah Z."/>
            <person name="Kiflezghi M."/>
            <person name="Wade K."/>
            <person name="Ball S.L."/>
            <person name="Bradley K.W."/>
            <person name="Asai D.J."/>
            <person name="Bowman C.A."/>
            <person name="Russell D.A."/>
            <person name="Pope W.H."/>
            <person name="Jacobs-Sera D."/>
            <person name="Hendrix R.W."/>
            <person name="Hatfull G.F."/>
        </authorList>
    </citation>
    <scope>NUCLEOTIDE SEQUENCE [LARGE SCALE GENOMIC DNA]</scope>
    <source>
        <strain evidence="8 9">DSM 27710</strain>
    </source>
</reference>
<evidence type="ECO:0000313" key="8">
    <source>
        <dbReference type="EMBL" id="AKU89890.1"/>
    </source>
</evidence>
<dbReference type="Proteomes" id="UP000055590">
    <property type="component" value="Chromosome"/>
</dbReference>
<evidence type="ECO:0000256" key="2">
    <source>
        <dbReference type="ARBA" id="ARBA00006679"/>
    </source>
</evidence>
<evidence type="ECO:0000256" key="7">
    <source>
        <dbReference type="SAM" id="Phobius"/>
    </source>
</evidence>
<keyword evidence="4 7" id="KW-0812">Transmembrane</keyword>
<evidence type="ECO:0000256" key="1">
    <source>
        <dbReference type="ARBA" id="ARBA00004651"/>
    </source>
</evidence>
<dbReference type="PANTHER" id="PTHR33452:SF4">
    <property type="entry name" value="BLL4328 PROTEIN"/>
    <property type="match status" value="1"/>
</dbReference>
<dbReference type="KEGG" id="vin:AKJ08_0277"/>
<evidence type="ECO:0008006" key="10">
    <source>
        <dbReference type="Google" id="ProtNLM"/>
    </source>
</evidence>
<evidence type="ECO:0000256" key="4">
    <source>
        <dbReference type="ARBA" id="ARBA00022692"/>
    </source>
</evidence>
<dbReference type="PATRIC" id="fig|1391653.3.peg.288"/>
<dbReference type="Pfam" id="PF07681">
    <property type="entry name" value="DoxX"/>
    <property type="match status" value="1"/>
</dbReference>
<keyword evidence="3" id="KW-1003">Cell membrane</keyword>
<evidence type="ECO:0000256" key="5">
    <source>
        <dbReference type="ARBA" id="ARBA00022989"/>
    </source>
</evidence>
<dbReference type="RefSeq" id="WP_050724410.1">
    <property type="nucleotide sequence ID" value="NZ_CP012332.1"/>
</dbReference>
<dbReference type="InterPro" id="IPR051907">
    <property type="entry name" value="DoxX-like_oxidoreductase"/>
</dbReference>
<organism evidence="8 9">
    <name type="scientific">Vulgatibacter incomptus</name>
    <dbReference type="NCBI Taxonomy" id="1391653"/>
    <lineage>
        <taxon>Bacteria</taxon>
        <taxon>Pseudomonadati</taxon>
        <taxon>Myxococcota</taxon>
        <taxon>Myxococcia</taxon>
        <taxon>Myxococcales</taxon>
        <taxon>Cystobacterineae</taxon>
        <taxon>Vulgatibacteraceae</taxon>
        <taxon>Vulgatibacter</taxon>
    </lineage>
</organism>
<accession>A0A0K1P8P3</accession>